<name>A0AAX7V202_ASTCA</name>
<dbReference type="GO" id="GO:0016020">
    <property type="term" value="C:membrane"/>
    <property type="evidence" value="ECO:0007669"/>
    <property type="project" value="TreeGrafter"/>
</dbReference>
<reference evidence="2" key="3">
    <citation type="submission" date="2025-09" db="UniProtKB">
        <authorList>
            <consortium name="Ensembl"/>
        </authorList>
    </citation>
    <scope>IDENTIFICATION</scope>
</reference>
<dbReference type="Proteomes" id="UP000265100">
    <property type="component" value="Chromosome 6"/>
</dbReference>
<evidence type="ECO:0000313" key="3">
    <source>
        <dbReference type="Proteomes" id="UP000265100"/>
    </source>
</evidence>
<dbReference type="GO" id="GO:0006689">
    <property type="term" value="P:ganglioside catabolic process"/>
    <property type="evidence" value="ECO:0007669"/>
    <property type="project" value="TreeGrafter"/>
</dbReference>
<dbReference type="Ensembl" id="ENSACLT00000069245.1">
    <property type="protein sequence ID" value="ENSACLP00000075092.1"/>
    <property type="gene ID" value="ENSACLG00000039680.1"/>
</dbReference>
<dbReference type="InterPro" id="IPR026856">
    <property type="entry name" value="Sialidase_fam"/>
</dbReference>
<dbReference type="GO" id="GO:0005737">
    <property type="term" value="C:cytoplasm"/>
    <property type="evidence" value="ECO:0007669"/>
    <property type="project" value="TreeGrafter"/>
</dbReference>
<keyword evidence="3" id="KW-1185">Reference proteome</keyword>
<dbReference type="PANTHER" id="PTHR10628">
    <property type="entry name" value="SIALIDASE"/>
    <property type="match status" value="1"/>
</dbReference>
<dbReference type="AlphaFoldDB" id="A0AAX7V202"/>
<evidence type="ECO:0000313" key="2">
    <source>
        <dbReference type="Ensembl" id="ENSACLP00000075092.1"/>
    </source>
</evidence>
<protein>
    <submittedName>
        <fullName evidence="2">Uncharacterized protein</fullName>
    </submittedName>
</protein>
<reference evidence="2" key="1">
    <citation type="submission" date="2018-05" db="EMBL/GenBank/DDBJ databases">
        <authorList>
            <person name="Datahose"/>
        </authorList>
    </citation>
    <scope>NUCLEOTIDE SEQUENCE</scope>
</reference>
<dbReference type="CDD" id="cd15482">
    <property type="entry name" value="Sialidase_non-viral"/>
    <property type="match status" value="1"/>
</dbReference>
<dbReference type="InterPro" id="IPR036278">
    <property type="entry name" value="Sialidase_sf"/>
</dbReference>
<dbReference type="GO" id="GO:0004308">
    <property type="term" value="F:exo-alpha-sialidase activity"/>
    <property type="evidence" value="ECO:0007669"/>
    <property type="project" value="InterPro"/>
</dbReference>
<dbReference type="PANTHER" id="PTHR10628:SF23">
    <property type="entry name" value="SIALIDASE-3"/>
    <property type="match status" value="1"/>
</dbReference>
<reference evidence="2" key="2">
    <citation type="submission" date="2025-08" db="UniProtKB">
        <authorList>
            <consortium name="Ensembl"/>
        </authorList>
    </citation>
    <scope>IDENTIFICATION</scope>
</reference>
<sequence>PSADQTQRQLVDLTQQRRTPDDVSGKKLVMRTVKIKEESSKMMVEVIVIITHLSSKLLVNYSPVLNCSVLFTYEHLIIFTYELIYLSFLVVRAQTGGKETWSNVTDLTDKLSEIKHWSTFAVGSHCKSYALSLYSGSHGENWKFGELFNTVSVECEMAELSKDHIYCKACNENGYRVEAVSDDNGHIFTIPQPGNKLDGSIGGRIGRIREKNIEIYTTVGKVQEEKRDPYSCCASMVGQHENRKQKNSFAQKAHKCPQHNIVKT</sequence>
<dbReference type="GeneTree" id="ENSGT01120000278019"/>
<dbReference type="Gene3D" id="2.120.10.10">
    <property type="match status" value="1"/>
</dbReference>
<dbReference type="GO" id="GO:0009313">
    <property type="term" value="P:oligosaccharide catabolic process"/>
    <property type="evidence" value="ECO:0007669"/>
    <property type="project" value="TreeGrafter"/>
</dbReference>
<proteinExistence type="predicted"/>
<evidence type="ECO:0000256" key="1">
    <source>
        <dbReference type="SAM" id="MobiDB-lite"/>
    </source>
</evidence>
<accession>A0AAX7V202</accession>
<feature type="region of interest" description="Disordered" evidence="1">
    <location>
        <begin position="243"/>
        <end position="264"/>
    </location>
</feature>
<dbReference type="SUPFAM" id="SSF50939">
    <property type="entry name" value="Sialidases"/>
    <property type="match status" value="1"/>
</dbReference>
<organism evidence="2 3">
    <name type="scientific">Astatotilapia calliptera</name>
    <name type="common">Eastern happy</name>
    <name type="synonym">Chromis callipterus</name>
    <dbReference type="NCBI Taxonomy" id="8154"/>
    <lineage>
        <taxon>Eukaryota</taxon>
        <taxon>Metazoa</taxon>
        <taxon>Chordata</taxon>
        <taxon>Craniata</taxon>
        <taxon>Vertebrata</taxon>
        <taxon>Euteleostomi</taxon>
        <taxon>Actinopterygii</taxon>
        <taxon>Neopterygii</taxon>
        <taxon>Teleostei</taxon>
        <taxon>Neoteleostei</taxon>
        <taxon>Acanthomorphata</taxon>
        <taxon>Ovalentaria</taxon>
        <taxon>Cichlomorphae</taxon>
        <taxon>Cichliformes</taxon>
        <taxon>Cichlidae</taxon>
        <taxon>African cichlids</taxon>
        <taxon>Pseudocrenilabrinae</taxon>
        <taxon>Haplochromini</taxon>
        <taxon>Astatotilapia</taxon>
    </lineage>
</organism>